<sequence length="629" mass="69506">MTKLLRYIGRFKRSIVVVIFFAVLSTSFSIVSPKILGNVTNQIVDDFIKIVVYDKVTSGLPSGTTLPEGTKGSDILANTDSAIVDKIPADQLETIKSMDFSTRPTIDFDKIGQILLFLVGLYLLSVAFNYTQSWIMTKIAQEVSYKLREEVLQKINKLPLKYFDSHAIGDVLSRITNDIDTIGQTLNQSLTQVVTSIITIIGILIMMLTISWQLTIIAVLVLPVSFGIIGFIVKSSQRLFKQQADDLGEINGHIEEIYGAHNIVSAYNGEAAAINEFNRINANLYDSGWRSQFFSGLMMPIMNIINNIGYVLVATVGGWLAFQGRIGIGDIQAFIQYLQQFSQPVMQAANTTNVLQSTAAAAERVFEFLEEPDEVAEATAPKVIEAAKGHVELDHVVFGYDEDKVVIKDVSVEVQPGQKVAIVGPTGSGKTTIVNLLMRFYDVDSGTIRIDGVDVREMTRANLRSQFGMVLQDTWLFNGTIRDNVAYSKEGATEDEIVNASRLAQVDHFVHSLPNGYDMELNESSDNVSQGEKQLLTIARAMLADAPILILDEATSSVDTRTEVLIQAAMNKLMEGRTSFIIAHRLSTIKNADLILVIRDGNIIEQGTHEELLSQNGFYAELYNSQFAE</sequence>
<feature type="domain" description="ABC transmembrane type-1" evidence="11">
    <location>
        <begin position="16"/>
        <end position="357"/>
    </location>
</feature>
<dbReference type="InterPro" id="IPR011527">
    <property type="entry name" value="ABC1_TM_dom"/>
</dbReference>
<dbReference type="InterPro" id="IPR003593">
    <property type="entry name" value="AAA+_ATPase"/>
</dbReference>
<comment type="subcellular location">
    <subcellularLocation>
        <location evidence="1">Cell membrane</location>
        <topology evidence="1">Multi-pass membrane protein</topology>
    </subcellularLocation>
</comment>
<dbReference type="SUPFAM" id="SSF90123">
    <property type="entry name" value="ABC transporter transmembrane region"/>
    <property type="match status" value="1"/>
</dbReference>
<dbReference type="Pfam" id="PF00005">
    <property type="entry name" value="ABC_tran"/>
    <property type="match status" value="1"/>
</dbReference>
<feature type="transmembrane region" description="Helical" evidence="9">
    <location>
        <begin position="304"/>
        <end position="322"/>
    </location>
</feature>
<dbReference type="CDD" id="cd18547">
    <property type="entry name" value="ABC_6TM_Tm288_like"/>
    <property type="match status" value="1"/>
</dbReference>
<evidence type="ECO:0000256" key="3">
    <source>
        <dbReference type="ARBA" id="ARBA00022475"/>
    </source>
</evidence>
<feature type="transmembrane region" description="Helical" evidence="9">
    <location>
        <begin position="190"/>
        <end position="208"/>
    </location>
</feature>
<dbReference type="FunFam" id="1.20.1560.10:FF:000011">
    <property type="entry name" value="Multidrug ABC transporter ATP-binding protein"/>
    <property type="match status" value="1"/>
</dbReference>
<keyword evidence="4 9" id="KW-0812">Transmembrane</keyword>
<dbReference type="SMART" id="SM00382">
    <property type="entry name" value="AAA"/>
    <property type="match status" value="1"/>
</dbReference>
<evidence type="ECO:0000313" key="13">
    <source>
        <dbReference type="Proteomes" id="UP000751518"/>
    </source>
</evidence>
<evidence type="ECO:0000256" key="5">
    <source>
        <dbReference type="ARBA" id="ARBA00022741"/>
    </source>
</evidence>
<dbReference type="Gene3D" id="1.20.1560.10">
    <property type="entry name" value="ABC transporter type 1, transmembrane domain"/>
    <property type="match status" value="1"/>
</dbReference>
<dbReference type="SUPFAM" id="SSF52540">
    <property type="entry name" value="P-loop containing nucleoside triphosphate hydrolases"/>
    <property type="match status" value="1"/>
</dbReference>
<dbReference type="PROSITE" id="PS00211">
    <property type="entry name" value="ABC_TRANSPORTER_1"/>
    <property type="match status" value="1"/>
</dbReference>
<keyword evidence="7 9" id="KW-1133">Transmembrane helix</keyword>
<dbReference type="PANTHER" id="PTHR43394:SF1">
    <property type="entry name" value="ATP-BINDING CASSETTE SUB-FAMILY B MEMBER 10, MITOCHONDRIAL"/>
    <property type="match status" value="1"/>
</dbReference>
<evidence type="ECO:0000313" key="12">
    <source>
        <dbReference type="EMBL" id="MCA9392167.1"/>
    </source>
</evidence>
<evidence type="ECO:0000256" key="2">
    <source>
        <dbReference type="ARBA" id="ARBA00022448"/>
    </source>
</evidence>
<dbReference type="InterPro" id="IPR003439">
    <property type="entry name" value="ABC_transporter-like_ATP-bd"/>
</dbReference>
<organism evidence="12 13">
    <name type="scientific">candidate division WWE3 bacterium</name>
    <dbReference type="NCBI Taxonomy" id="2053526"/>
    <lineage>
        <taxon>Bacteria</taxon>
        <taxon>Katanobacteria</taxon>
    </lineage>
</organism>
<gene>
    <name evidence="12" type="ORF">KC614_03105</name>
</gene>
<evidence type="ECO:0000256" key="6">
    <source>
        <dbReference type="ARBA" id="ARBA00022840"/>
    </source>
</evidence>
<name>A0A955LKX3_UNCKA</name>
<dbReference type="Proteomes" id="UP000751518">
    <property type="component" value="Unassembled WGS sequence"/>
</dbReference>
<dbReference type="GO" id="GO:0016887">
    <property type="term" value="F:ATP hydrolysis activity"/>
    <property type="evidence" value="ECO:0007669"/>
    <property type="project" value="InterPro"/>
</dbReference>
<evidence type="ECO:0000256" key="8">
    <source>
        <dbReference type="ARBA" id="ARBA00023136"/>
    </source>
</evidence>
<accession>A0A955LKX3</accession>
<keyword evidence="5" id="KW-0547">Nucleotide-binding</keyword>
<keyword evidence="8 9" id="KW-0472">Membrane</keyword>
<dbReference type="InterPro" id="IPR017871">
    <property type="entry name" value="ABC_transporter-like_CS"/>
</dbReference>
<reference evidence="12" key="1">
    <citation type="submission" date="2020-04" db="EMBL/GenBank/DDBJ databases">
        <authorList>
            <person name="Zhang T."/>
        </authorList>
    </citation>
    <scope>NUCLEOTIDE SEQUENCE</scope>
    <source>
        <strain evidence="12">HKST-UBA03</strain>
    </source>
</reference>
<dbReference type="AlphaFoldDB" id="A0A955LKX3"/>
<dbReference type="Gene3D" id="3.40.50.300">
    <property type="entry name" value="P-loop containing nucleotide triphosphate hydrolases"/>
    <property type="match status" value="1"/>
</dbReference>
<protein>
    <submittedName>
        <fullName evidence="12">ABC transporter ATP-binding protein</fullName>
    </submittedName>
</protein>
<dbReference type="GO" id="GO:0005886">
    <property type="term" value="C:plasma membrane"/>
    <property type="evidence" value="ECO:0007669"/>
    <property type="project" value="UniProtKB-SubCell"/>
</dbReference>
<comment type="caution">
    <text evidence="12">The sequence shown here is derived from an EMBL/GenBank/DDBJ whole genome shotgun (WGS) entry which is preliminary data.</text>
</comment>
<evidence type="ECO:0000259" key="10">
    <source>
        <dbReference type="PROSITE" id="PS50893"/>
    </source>
</evidence>
<dbReference type="EMBL" id="JAGQKZ010000024">
    <property type="protein sequence ID" value="MCA9392167.1"/>
    <property type="molecule type" value="Genomic_DNA"/>
</dbReference>
<evidence type="ECO:0000256" key="1">
    <source>
        <dbReference type="ARBA" id="ARBA00004651"/>
    </source>
</evidence>
<keyword evidence="6 12" id="KW-0067">ATP-binding</keyword>
<dbReference type="Pfam" id="PF00664">
    <property type="entry name" value="ABC_membrane"/>
    <property type="match status" value="1"/>
</dbReference>
<dbReference type="InterPro" id="IPR039421">
    <property type="entry name" value="Type_1_exporter"/>
</dbReference>
<feature type="domain" description="ABC transporter" evidence="10">
    <location>
        <begin position="391"/>
        <end position="625"/>
    </location>
</feature>
<evidence type="ECO:0000259" key="11">
    <source>
        <dbReference type="PROSITE" id="PS50929"/>
    </source>
</evidence>
<keyword evidence="3" id="KW-1003">Cell membrane</keyword>
<evidence type="ECO:0000256" key="4">
    <source>
        <dbReference type="ARBA" id="ARBA00022692"/>
    </source>
</evidence>
<dbReference type="PROSITE" id="PS50929">
    <property type="entry name" value="ABC_TM1F"/>
    <property type="match status" value="1"/>
</dbReference>
<reference evidence="12" key="2">
    <citation type="journal article" date="2021" name="Microbiome">
        <title>Successional dynamics and alternative stable states in a saline activated sludge microbial community over 9 years.</title>
        <authorList>
            <person name="Wang Y."/>
            <person name="Ye J."/>
            <person name="Ju F."/>
            <person name="Liu L."/>
            <person name="Boyd J.A."/>
            <person name="Deng Y."/>
            <person name="Parks D.H."/>
            <person name="Jiang X."/>
            <person name="Yin X."/>
            <person name="Woodcroft B.J."/>
            <person name="Tyson G.W."/>
            <person name="Hugenholtz P."/>
            <person name="Polz M.F."/>
            <person name="Zhang T."/>
        </authorList>
    </citation>
    <scope>NUCLEOTIDE SEQUENCE</scope>
    <source>
        <strain evidence="12">HKST-UBA03</strain>
    </source>
</reference>
<dbReference type="PROSITE" id="PS50893">
    <property type="entry name" value="ABC_TRANSPORTER_2"/>
    <property type="match status" value="1"/>
</dbReference>
<dbReference type="InterPro" id="IPR036640">
    <property type="entry name" value="ABC1_TM_sf"/>
</dbReference>
<dbReference type="FunFam" id="3.40.50.300:FF:000287">
    <property type="entry name" value="Multidrug ABC transporter ATP-binding protein"/>
    <property type="match status" value="1"/>
</dbReference>
<dbReference type="CDD" id="cd03254">
    <property type="entry name" value="ABCC_Glucan_exporter_like"/>
    <property type="match status" value="1"/>
</dbReference>
<evidence type="ECO:0000256" key="9">
    <source>
        <dbReference type="SAM" id="Phobius"/>
    </source>
</evidence>
<feature type="transmembrane region" description="Helical" evidence="9">
    <location>
        <begin position="111"/>
        <end position="130"/>
    </location>
</feature>
<dbReference type="GO" id="GO:0005524">
    <property type="term" value="F:ATP binding"/>
    <property type="evidence" value="ECO:0007669"/>
    <property type="project" value="UniProtKB-KW"/>
</dbReference>
<dbReference type="GO" id="GO:0015421">
    <property type="term" value="F:ABC-type oligopeptide transporter activity"/>
    <property type="evidence" value="ECO:0007669"/>
    <property type="project" value="TreeGrafter"/>
</dbReference>
<dbReference type="PANTHER" id="PTHR43394">
    <property type="entry name" value="ATP-DEPENDENT PERMEASE MDL1, MITOCHONDRIAL"/>
    <property type="match status" value="1"/>
</dbReference>
<keyword evidence="2" id="KW-0813">Transport</keyword>
<proteinExistence type="predicted"/>
<dbReference type="InterPro" id="IPR027417">
    <property type="entry name" value="P-loop_NTPase"/>
</dbReference>
<evidence type="ECO:0000256" key="7">
    <source>
        <dbReference type="ARBA" id="ARBA00022989"/>
    </source>
</evidence>
<feature type="transmembrane region" description="Helical" evidence="9">
    <location>
        <begin position="214"/>
        <end position="233"/>
    </location>
</feature>